<dbReference type="Proteomes" id="UP000475325">
    <property type="component" value="Unassembled WGS sequence"/>
</dbReference>
<feature type="chain" id="PRO_5029013627" evidence="1">
    <location>
        <begin position="21"/>
        <end position="224"/>
    </location>
</feature>
<reference evidence="2 3" key="1">
    <citation type="submission" date="2019-06" db="EMBL/GenBank/DDBJ databases">
        <authorList>
            <person name="Palmer J.M."/>
        </authorList>
    </citation>
    <scope>NUCLEOTIDE SEQUENCE [LARGE SCALE GENOMIC DNA]</scope>
    <source>
        <strain evidence="2 3">TWF102</strain>
    </source>
</reference>
<proteinExistence type="predicted"/>
<evidence type="ECO:0000313" key="3">
    <source>
        <dbReference type="Proteomes" id="UP000475325"/>
    </source>
</evidence>
<dbReference type="AlphaFoldDB" id="A0A7C8N8J5"/>
<name>A0A7C8N8J5_ORBOL</name>
<comment type="caution">
    <text evidence="2">The sequence shown here is derived from an EMBL/GenBank/DDBJ whole genome shotgun (WGS) entry which is preliminary data.</text>
</comment>
<dbReference type="EMBL" id="WIQW01000061">
    <property type="protein sequence ID" value="KAF3090363.1"/>
    <property type="molecule type" value="Genomic_DNA"/>
</dbReference>
<gene>
    <name evidence="2" type="ORF">TWF102_012028</name>
</gene>
<protein>
    <submittedName>
        <fullName evidence="2">Uncharacterized protein</fullName>
    </submittedName>
</protein>
<accession>A0A7C8N8J5</accession>
<feature type="signal peptide" evidence="1">
    <location>
        <begin position="1"/>
        <end position="20"/>
    </location>
</feature>
<sequence>MLEWKVYAVCIWLVLPKCRASSNILDKTDKSIVVFEYALARVDNAAMPKSPKNQQLSAQRLVLNLDDTDRSVSKRKKIRGLHSRSTPKLGAENWEGFRRPDSRGGKLPWTMVRSRLVRLAPAHRREKSTFKYFGRPPQSKPKIAWQKRGSHKSNFRGIQIARGGYIQANRLQKRKMNRTLAEPGISFTQACTSLHSSTRRDVFHSSKSQYAFRKHEIGINCALA</sequence>
<evidence type="ECO:0000256" key="1">
    <source>
        <dbReference type="SAM" id="SignalP"/>
    </source>
</evidence>
<organism evidence="2 3">
    <name type="scientific">Orbilia oligospora</name>
    <name type="common">Nematode-trapping fungus</name>
    <name type="synonym">Arthrobotrys oligospora</name>
    <dbReference type="NCBI Taxonomy" id="2813651"/>
    <lineage>
        <taxon>Eukaryota</taxon>
        <taxon>Fungi</taxon>
        <taxon>Dikarya</taxon>
        <taxon>Ascomycota</taxon>
        <taxon>Pezizomycotina</taxon>
        <taxon>Orbiliomycetes</taxon>
        <taxon>Orbiliales</taxon>
        <taxon>Orbiliaceae</taxon>
        <taxon>Orbilia</taxon>
    </lineage>
</organism>
<keyword evidence="1" id="KW-0732">Signal</keyword>
<evidence type="ECO:0000313" key="2">
    <source>
        <dbReference type="EMBL" id="KAF3090363.1"/>
    </source>
</evidence>